<dbReference type="InterPro" id="IPR050445">
    <property type="entry name" value="Bact_polysacc_biosynth/exp"/>
</dbReference>
<dbReference type="GO" id="GO:0004713">
    <property type="term" value="F:protein tyrosine kinase activity"/>
    <property type="evidence" value="ECO:0007669"/>
    <property type="project" value="TreeGrafter"/>
</dbReference>
<accession>A0A6J7J9F1</accession>
<protein>
    <submittedName>
        <fullName evidence="4">Unannotated protein</fullName>
    </submittedName>
</protein>
<dbReference type="AlphaFoldDB" id="A0A6J7J9F1"/>
<dbReference type="InterPro" id="IPR027417">
    <property type="entry name" value="P-loop_NTPase"/>
</dbReference>
<dbReference type="EMBL" id="CAFABA010000033">
    <property type="protein sequence ID" value="CAB4826260.1"/>
    <property type="molecule type" value="Genomic_DNA"/>
</dbReference>
<organism evidence="4">
    <name type="scientific">freshwater metagenome</name>
    <dbReference type="NCBI Taxonomy" id="449393"/>
    <lineage>
        <taxon>unclassified sequences</taxon>
        <taxon>metagenomes</taxon>
        <taxon>ecological metagenomes</taxon>
    </lineage>
</organism>
<evidence type="ECO:0000256" key="1">
    <source>
        <dbReference type="SAM" id="MobiDB-lite"/>
    </source>
</evidence>
<dbReference type="EMBL" id="CAFBMH010000213">
    <property type="protein sequence ID" value="CAB4939357.1"/>
    <property type="molecule type" value="Genomic_DNA"/>
</dbReference>
<feature type="compositionally biased region" description="Basic and acidic residues" evidence="1">
    <location>
        <begin position="520"/>
        <end position="533"/>
    </location>
</feature>
<feature type="domain" description="AAA" evidence="2">
    <location>
        <begin position="323"/>
        <end position="451"/>
    </location>
</feature>
<evidence type="ECO:0000313" key="4">
    <source>
        <dbReference type="EMBL" id="CAB4939357.1"/>
    </source>
</evidence>
<gene>
    <name evidence="3" type="ORF">UFOPK3139_01049</name>
    <name evidence="4" type="ORF">UFOPK3543_03151</name>
</gene>
<dbReference type="Gene3D" id="3.40.50.300">
    <property type="entry name" value="P-loop containing nucleotide triphosphate hydrolases"/>
    <property type="match status" value="1"/>
</dbReference>
<dbReference type="PANTHER" id="PTHR32309">
    <property type="entry name" value="TYROSINE-PROTEIN KINASE"/>
    <property type="match status" value="1"/>
</dbReference>
<name>A0A6J7J9F1_9ZZZZ</name>
<dbReference type="SUPFAM" id="SSF52540">
    <property type="entry name" value="P-loop containing nucleoside triphosphate hydrolases"/>
    <property type="match status" value="1"/>
</dbReference>
<evidence type="ECO:0000313" key="3">
    <source>
        <dbReference type="EMBL" id="CAB4826260.1"/>
    </source>
</evidence>
<feature type="region of interest" description="Disordered" evidence="1">
    <location>
        <begin position="520"/>
        <end position="555"/>
    </location>
</feature>
<dbReference type="GO" id="GO:0005886">
    <property type="term" value="C:plasma membrane"/>
    <property type="evidence" value="ECO:0007669"/>
    <property type="project" value="TreeGrafter"/>
</dbReference>
<dbReference type="Pfam" id="PF13614">
    <property type="entry name" value="AAA_31"/>
    <property type="match status" value="1"/>
</dbReference>
<dbReference type="InterPro" id="IPR025669">
    <property type="entry name" value="AAA_dom"/>
</dbReference>
<reference evidence="4" key="1">
    <citation type="submission" date="2020-05" db="EMBL/GenBank/DDBJ databases">
        <authorList>
            <person name="Chiriac C."/>
            <person name="Salcher M."/>
            <person name="Ghai R."/>
            <person name="Kavagutti S V."/>
        </authorList>
    </citation>
    <scope>NUCLEOTIDE SEQUENCE</scope>
</reference>
<dbReference type="PANTHER" id="PTHR32309:SF31">
    <property type="entry name" value="CAPSULAR EXOPOLYSACCHARIDE FAMILY"/>
    <property type="match status" value="1"/>
</dbReference>
<sequence length="555" mass="59100">MSFALIGVLIGYATTPPAGANATTTYIATHSLLSAGDPSDAGGAGGTVSFSQVPVFVRIGEVPKRAATALGYSGSPLTLAATIKVNADPKTRLIEISTTSADPAEAVRVADTFASEMVKYLTERQDQVTRDRQASLLTRIAAIEERVRQDDSALFAKPNDLTLRAQRDASTREYSAAFEEYQQSVSKLSAIGLTTLQTATAVPVKEGGLSVPRTRGSRTAIAGLVALLVGVAVANLAEQLDTRIRDRRQAEDTFDLPVIIEVPRFHRGERGEQLVVGSDSSLRLAEVYRTLRSSLMFLISNAAQTEPAAKSVGVVVVTSPGPGEGKTSTAANLAAAFAETGRQVLLVNADFRRPRISKFFMSERQLNALAQRKQEQSRSVKNTLISTKVRGVRLLDMSDVGGAPGKLARDSARAIASLRSSFDVVIVDTPPLSVSAEALEFISDATAVLVMARLGHTSIAAASRAADLLRYGGASNTVIGLSDTGSQAGAKYYGYYGYYNEKSAAKRSRFSRGKAAILADHRAVQEPEPRDEATDPWAGAHEAAWPQNDPSQQSR</sequence>
<proteinExistence type="predicted"/>
<evidence type="ECO:0000259" key="2">
    <source>
        <dbReference type="Pfam" id="PF13614"/>
    </source>
</evidence>